<evidence type="ECO:0000256" key="6">
    <source>
        <dbReference type="ARBA" id="ARBA00022777"/>
    </source>
</evidence>
<keyword evidence="8" id="KW-0902">Two-component regulatory system</keyword>
<comment type="caution">
    <text evidence="11">The sequence shown here is derived from an EMBL/GenBank/DDBJ whole genome shotgun (WGS) entry which is preliminary data.</text>
</comment>
<dbReference type="CDD" id="cd00075">
    <property type="entry name" value="HATPase"/>
    <property type="match status" value="1"/>
</dbReference>
<dbReference type="PRINTS" id="PR00344">
    <property type="entry name" value="BCTRLSENSOR"/>
</dbReference>
<feature type="domain" description="Histidine kinase" evidence="10">
    <location>
        <begin position="150"/>
        <end position="362"/>
    </location>
</feature>
<organism evidence="11 12">
    <name type="scientific">Rhodopirellula sallentina SM41</name>
    <dbReference type="NCBI Taxonomy" id="1263870"/>
    <lineage>
        <taxon>Bacteria</taxon>
        <taxon>Pseudomonadati</taxon>
        <taxon>Planctomycetota</taxon>
        <taxon>Planctomycetia</taxon>
        <taxon>Pirellulales</taxon>
        <taxon>Pirellulaceae</taxon>
        <taxon>Rhodopirellula</taxon>
    </lineage>
</organism>
<evidence type="ECO:0000313" key="12">
    <source>
        <dbReference type="Proteomes" id="UP000011885"/>
    </source>
</evidence>
<dbReference type="EMBL" id="ANOH01000439">
    <property type="protein sequence ID" value="EMI52298.1"/>
    <property type="molecule type" value="Genomic_DNA"/>
</dbReference>
<dbReference type="InterPro" id="IPR036890">
    <property type="entry name" value="HATPase_C_sf"/>
</dbReference>
<dbReference type="Proteomes" id="UP000011885">
    <property type="component" value="Unassembled WGS sequence"/>
</dbReference>
<keyword evidence="5" id="KW-0547">Nucleotide-binding</keyword>
<evidence type="ECO:0000256" key="8">
    <source>
        <dbReference type="ARBA" id="ARBA00023012"/>
    </source>
</evidence>
<name>M5U8L0_9BACT</name>
<dbReference type="SUPFAM" id="SSF47384">
    <property type="entry name" value="Homodimeric domain of signal transducing histidine kinase"/>
    <property type="match status" value="1"/>
</dbReference>
<evidence type="ECO:0000256" key="2">
    <source>
        <dbReference type="ARBA" id="ARBA00012438"/>
    </source>
</evidence>
<dbReference type="EC" id="2.7.13.3" evidence="2"/>
<accession>M5U8L0</accession>
<evidence type="ECO:0000259" key="10">
    <source>
        <dbReference type="PROSITE" id="PS50109"/>
    </source>
</evidence>
<feature type="region of interest" description="Disordered" evidence="9">
    <location>
        <begin position="1"/>
        <end position="22"/>
    </location>
</feature>
<dbReference type="Pfam" id="PF00512">
    <property type="entry name" value="HisKA"/>
    <property type="match status" value="1"/>
</dbReference>
<keyword evidence="3" id="KW-0597">Phosphoprotein</keyword>
<evidence type="ECO:0000256" key="3">
    <source>
        <dbReference type="ARBA" id="ARBA00022553"/>
    </source>
</evidence>
<dbReference type="InterPro" id="IPR036097">
    <property type="entry name" value="HisK_dim/P_sf"/>
</dbReference>
<dbReference type="InterPro" id="IPR003594">
    <property type="entry name" value="HATPase_dom"/>
</dbReference>
<comment type="catalytic activity">
    <reaction evidence="1">
        <text>ATP + protein L-histidine = ADP + protein N-phospho-L-histidine.</text>
        <dbReference type="EC" id="2.7.13.3"/>
    </reaction>
</comment>
<evidence type="ECO:0000256" key="4">
    <source>
        <dbReference type="ARBA" id="ARBA00022679"/>
    </source>
</evidence>
<evidence type="ECO:0000313" key="11">
    <source>
        <dbReference type="EMBL" id="EMI52298.1"/>
    </source>
</evidence>
<dbReference type="SMART" id="SM00387">
    <property type="entry name" value="HATPase_c"/>
    <property type="match status" value="1"/>
</dbReference>
<dbReference type="Gene3D" id="3.30.565.10">
    <property type="entry name" value="Histidine kinase-like ATPase, C-terminal domain"/>
    <property type="match status" value="1"/>
</dbReference>
<dbReference type="InterPro" id="IPR003661">
    <property type="entry name" value="HisK_dim/P_dom"/>
</dbReference>
<evidence type="ECO:0000256" key="7">
    <source>
        <dbReference type="ARBA" id="ARBA00022840"/>
    </source>
</evidence>
<dbReference type="PANTHER" id="PTHR43065">
    <property type="entry name" value="SENSOR HISTIDINE KINASE"/>
    <property type="match status" value="1"/>
</dbReference>
<reference evidence="11 12" key="1">
    <citation type="journal article" date="2013" name="Mar. Genomics">
        <title>Expression of sulfatases in Rhodopirellula baltica and the diversity of sulfatases in the genus Rhodopirellula.</title>
        <authorList>
            <person name="Wegner C.E."/>
            <person name="Richter-Heitmann T."/>
            <person name="Klindworth A."/>
            <person name="Klockow C."/>
            <person name="Richter M."/>
            <person name="Achstetter T."/>
            <person name="Glockner F.O."/>
            <person name="Harder J."/>
        </authorList>
    </citation>
    <scope>NUCLEOTIDE SEQUENCE [LARGE SCALE GENOMIC DNA]</scope>
    <source>
        <strain evidence="11 12">SM41</strain>
    </source>
</reference>
<protein>
    <recommendedName>
        <fullName evidence="2">histidine kinase</fullName>
        <ecNumber evidence="2">2.7.13.3</ecNumber>
    </recommendedName>
</protein>
<dbReference type="PROSITE" id="PS50109">
    <property type="entry name" value="HIS_KIN"/>
    <property type="match status" value="1"/>
</dbReference>
<gene>
    <name evidence="11" type="ORF">RSSM_06257</name>
</gene>
<dbReference type="AlphaFoldDB" id="M5U8L0"/>
<dbReference type="PATRIC" id="fig|1263870.3.peg.6630"/>
<sequence length="365" mass="40313">MSSRDAIGSPMPKIATPGRNRSRQGVAVVFANGIGSLLAESADLPCLSRNNIGSFRRESHMMISLRARSCPTGPEFDPIGMESASRYNPGTERAFWHANFLANRPAALMNPPSNDTNSRVDDRAKEAAQHQAAMEEVRGQYEELAELAGSLAHEIKNPLSIIHMNIELLSEDLVEMDTPASRRCLPRVDMVRAQCERMESLLRDFLRYARLRHIDLIPGSLNDQVRQVLNAYQAQADSQKVDLQRYLDPDLPSIRLHSDSLQSALMNLVKNALEAMPEGGQLWARTYSNRGGVGLDLIDTGGGLDDNTVLHMFEPFYSTKDGGSGLGLPTARKIIEAHGGRISVQSELNRGTKFSLQFPVPPRLQ</sequence>
<proteinExistence type="predicted"/>
<keyword evidence="6 11" id="KW-0418">Kinase</keyword>
<evidence type="ECO:0000256" key="5">
    <source>
        <dbReference type="ARBA" id="ARBA00022741"/>
    </source>
</evidence>
<dbReference type="CDD" id="cd00082">
    <property type="entry name" value="HisKA"/>
    <property type="match status" value="1"/>
</dbReference>
<keyword evidence="12" id="KW-1185">Reference proteome</keyword>
<keyword evidence="4" id="KW-0808">Transferase</keyword>
<dbReference type="InterPro" id="IPR005467">
    <property type="entry name" value="His_kinase_dom"/>
</dbReference>
<dbReference type="SMART" id="SM00388">
    <property type="entry name" value="HisKA"/>
    <property type="match status" value="1"/>
</dbReference>
<keyword evidence="7" id="KW-0067">ATP-binding</keyword>
<dbReference type="SUPFAM" id="SSF55874">
    <property type="entry name" value="ATPase domain of HSP90 chaperone/DNA topoisomerase II/histidine kinase"/>
    <property type="match status" value="1"/>
</dbReference>
<dbReference type="GO" id="GO:0000155">
    <property type="term" value="F:phosphorelay sensor kinase activity"/>
    <property type="evidence" value="ECO:0007669"/>
    <property type="project" value="InterPro"/>
</dbReference>
<dbReference type="Gene3D" id="1.10.287.130">
    <property type="match status" value="1"/>
</dbReference>
<evidence type="ECO:0000256" key="1">
    <source>
        <dbReference type="ARBA" id="ARBA00000085"/>
    </source>
</evidence>
<dbReference type="PANTHER" id="PTHR43065:SF46">
    <property type="entry name" value="C4-DICARBOXYLATE TRANSPORT SENSOR PROTEIN DCTB"/>
    <property type="match status" value="1"/>
</dbReference>
<evidence type="ECO:0000256" key="9">
    <source>
        <dbReference type="SAM" id="MobiDB-lite"/>
    </source>
</evidence>
<dbReference type="InterPro" id="IPR004358">
    <property type="entry name" value="Sig_transdc_His_kin-like_C"/>
</dbReference>
<dbReference type="Pfam" id="PF02518">
    <property type="entry name" value="HATPase_c"/>
    <property type="match status" value="1"/>
</dbReference>
<dbReference type="GO" id="GO:0005524">
    <property type="term" value="F:ATP binding"/>
    <property type="evidence" value="ECO:0007669"/>
    <property type="project" value="UniProtKB-KW"/>
</dbReference>